<reference evidence="8" key="1">
    <citation type="submission" date="2022-07" db="EMBL/GenBank/DDBJ databases">
        <title>Phylogenomic reconstructions and comparative analyses of Kickxellomycotina fungi.</title>
        <authorList>
            <person name="Reynolds N.K."/>
            <person name="Stajich J.E."/>
            <person name="Barry K."/>
            <person name="Grigoriev I.V."/>
            <person name="Crous P."/>
            <person name="Smith M.E."/>
        </authorList>
    </citation>
    <scope>NUCLEOTIDE SEQUENCE</scope>
    <source>
        <strain evidence="8">NRRL 3115</strain>
    </source>
</reference>
<feature type="domain" description="THIF-type NAD/FAD binding fold" evidence="7">
    <location>
        <begin position="27"/>
        <end position="586"/>
    </location>
</feature>
<comment type="caution">
    <text evidence="8">The sequence shown here is derived from an EMBL/GenBank/DDBJ whole genome shotgun (WGS) entry which is preliminary data.</text>
</comment>
<dbReference type="PANTHER" id="PTHR10953:SF29">
    <property type="entry name" value="NEDD8-ACTIVATING ENZYME E1 REGULATORY SUBUNIT"/>
    <property type="match status" value="1"/>
</dbReference>
<dbReference type="Proteomes" id="UP001151518">
    <property type="component" value="Unassembled WGS sequence"/>
</dbReference>
<dbReference type="EMBL" id="JANBTW010000110">
    <property type="protein sequence ID" value="KAJ2671107.1"/>
    <property type="molecule type" value="Genomic_DNA"/>
</dbReference>
<comment type="function">
    <text evidence="5">Regulatory subunit of the dimeric UBA3-ULA1 E1 enzyme.</text>
</comment>
<evidence type="ECO:0000259" key="7">
    <source>
        <dbReference type="Pfam" id="PF00899"/>
    </source>
</evidence>
<evidence type="ECO:0000256" key="4">
    <source>
        <dbReference type="ARBA" id="ARBA00022786"/>
    </source>
</evidence>
<evidence type="ECO:0000313" key="9">
    <source>
        <dbReference type="Proteomes" id="UP001151518"/>
    </source>
</evidence>
<dbReference type="OrthoDB" id="1708823at2759"/>
<dbReference type="SUPFAM" id="SSF69572">
    <property type="entry name" value="Activating enzymes of the ubiquitin-like proteins"/>
    <property type="match status" value="1"/>
</dbReference>
<evidence type="ECO:0000313" key="8">
    <source>
        <dbReference type="EMBL" id="KAJ2671107.1"/>
    </source>
</evidence>
<dbReference type="FunFam" id="3.40.50.720:FF:000475">
    <property type="entry name" value="NEDD8-activating enzyme E1 regulatory subunit"/>
    <property type="match status" value="1"/>
</dbReference>
<organism evidence="8 9">
    <name type="scientific">Coemansia spiralis</name>
    <dbReference type="NCBI Taxonomy" id="417178"/>
    <lineage>
        <taxon>Eukaryota</taxon>
        <taxon>Fungi</taxon>
        <taxon>Fungi incertae sedis</taxon>
        <taxon>Zoopagomycota</taxon>
        <taxon>Kickxellomycotina</taxon>
        <taxon>Kickxellomycetes</taxon>
        <taxon>Kickxellales</taxon>
        <taxon>Kickxellaceae</taxon>
        <taxon>Coemansia</taxon>
    </lineage>
</organism>
<dbReference type="Pfam" id="PF00899">
    <property type="entry name" value="ThiF"/>
    <property type="match status" value="1"/>
</dbReference>
<dbReference type="InterPro" id="IPR000594">
    <property type="entry name" value="ThiF_NAD_FAD-bd"/>
</dbReference>
<dbReference type="Gene3D" id="3.40.50.720">
    <property type="entry name" value="NAD(P)-binding Rossmann-like Domain"/>
    <property type="match status" value="2"/>
</dbReference>
<dbReference type="PIRSF" id="PIRSF039099">
    <property type="entry name" value="APP-BP1"/>
    <property type="match status" value="1"/>
</dbReference>
<dbReference type="GO" id="GO:0005737">
    <property type="term" value="C:cytoplasm"/>
    <property type="evidence" value="ECO:0007669"/>
    <property type="project" value="TreeGrafter"/>
</dbReference>
<evidence type="ECO:0000256" key="5">
    <source>
        <dbReference type="PIRNR" id="PIRNR039099"/>
    </source>
</evidence>
<dbReference type="InterPro" id="IPR045886">
    <property type="entry name" value="ThiF/MoeB/HesA"/>
</dbReference>
<feature type="compositionally biased region" description="Polar residues" evidence="6">
    <location>
        <begin position="1"/>
        <end position="12"/>
    </location>
</feature>
<protein>
    <recommendedName>
        <fullName evidence="3 5">NEDD8-activating enzyme E1 regulatory subunit</fullName>
    </recommendedName>
</protein>
<comment type="similarity">
    <text evidence="2 5">Belongs to the ubiquitin-activating E1 family. ULA1 subfamily.</text>
</comment>
<name>A0A9W8G3K0_9FUNG</name>
<proteinExistence type="inferred from homology"/>
<comment type="pathway">
    <text evidence="1 5">Protein modification; protein neddylation.</text>
</comment>
<dbReference type="InterPro" id="IPR035985">
    <property type="entry name" value="Ubiquitin-activating_enz"/>
</dbReference>
<dbReference type="GO" id="GO:0045116">
    <property type="term" value="P:protein neddylation"/>
    <property type="evidence" value="ECO:0007669"/>
    <property type="project" value="UniProtKB-UniRule"/>
</dbReference>
<accession>A0A9W8G3K0</accession>
<gene>
    <name evidence="8" type="ORF">GGI25_005629</name>
</gene>
<evidence type="ECO:0000256" key="6">
    <source>
        <dbReference type="SAM" id="MobiDB-lite"/>
    </source>
</evidence>
<sequence>MRRSSSENLTATDTKRMRNESDKAQLYDRQLRLWQKTGQAALEGSRVCVLGSSALAAEALKNLVLPGIGELVVIDDARVNEQDIKTNFFVRPDDKGKPRAQCIVENLSELNPDVRGSAIVMAPTDVVTASSSEQENATILLDAASLVIACNQPESLVCKISQRCWTSGTPLIVANSAGFLARIRTSVAEHAVIESHVDTKPDLRLMCPFPALRSHVDSINLDTLDSTDLAHVPYIVLIIKALQKFASKHSGNADASGWEGYPSSLKWEEKSELRALIRQLATVKPDEENFEEATNSVMPQCVRYEIPTEIKVILEDPAASVDSNAAAVESQSNMQQINSKFWLLANALRRYVESDYAQGKLPLSGKIPDMKADTSGYIALQRIYKEKAEQDKNELIKHVADVLTASRLPADFISQEEIDIFAKNANLLRLVRTSSVHNEYANGPSDLDMLSMNELLSHYALFRASDAFFSKHVRYPGAPAPSTEQAARSSLTAEDLNKLVESDTSELVGMANELLAKWQPNNHENGGQKNTVSDELAAEFARSGHCELHNVASVCGGVIAQEAIKLITHQYVPGNNIFVFDGVQGRLLSAKV</sequence>
<feature type="region of interest" description="Disordered" evidence="6">
    <location>
        <begin position="1"/>
        <end position="20"/>
    </location>
</feature>
<keyword evidence="4 5" id="KW-0833">Ubl conjugation pathway</keyword>
<evidence type="ECO:0000256" key="2">
    <source>
        <dbReference type="ARBA" id="ARBA00006868"/>
    </source>
</evidence>
<dbReference type="AlphaFoldDB" id="A0A9W8G3K0"/>
<dbReference type="PANTHER" id="PTHR10953">
    <property type="entry name" value="UBIQUITIN-ACTIVATING ENZYME E1"/>
    <property type="match status" value="1"/>
</dbReference>
<evidence type="ECO:0000256" key="3">
    <source>
        <dbReference type="ARBA" id="ARBA00015407"/>
    </source>
</evidence>
<dbReference type="GO" id="GO:0019781">
    <property type="term" value="F:NEDD8 activating enzyme activity"/>
    <property type="evidence" value="ECO:0007669"/>
    <property type="project" value="UniProtKB-UniRule"/>
</dbReference>
<dbReference type="InterPro" id="IPR030667">
    <property type="entry name" value="APP-BP1"/>
</dbReference>
<evidence type="ECO:0000256" key="1">
    <source>
        <dbReference type="ARBA" id="ARBA00005032"/>
    </source>
</evidence>